<dbReference type="GO" id="GO:0005886">
    <property type="term" value="C:plasma membrane"/>
    <property type="evidence" value="ECO:0007669"/>
    <property type="project" value="UniProtKB-SubCell"/>
</dbReference>
<dbReference type="GO" id="GO:0022857">
    <property type="term" value="F:transmembrane transporter activity"/>
    <property type="evidence" value="ECO:0007669"/>
    <property type="project" value="InterPro"/>
</dbReference>
<dbReference type="Pfam" id="PF02653">
    <property type="entry name" value="BPD_transp_2"/>
    <property type="match status" value="1"/>
</dbReference>
<evidence type="ECO:0000256" key="6">
    <source>
        <dbReference type="ARBA" id="ARBA00022989"/>
    </source>
</evidence>
<evidence type="ECO:0000256" key="3">
    <source>
        <dbReference type="ARBA" id="ARBA00022475"/>
    </source>
</evidence>
<dbReference type="CDD" id="cd06582">
    <property type="entry name" value="TM_PBP1_LivH_like"/>
    <property type="match status" value="1"/>
</dbReference>
<keyword evidence="4 9" id="KW-0812">Transmembrane</keyword>
<protein>
    <submittedName>
        <fullName evidence="10">Inner-membrane translocator</fullName>
    </submittedName>
</protein>
<evidence type="ECO:0000256" key="7">
    <source>
        <dbReference type="ARBA" id="ARBA00023136"/>
    </source>
</evidence>
<keyword evidence="2" id="KW-0813">Transport</keyword>
<keyword evidence="7 9" id="KW-0472">Membrane</keyword>
<evidence type="ECO:0000256" key="5">
    <source>
        <dbReference type="ARBA" id="ARBA00022970"/>
    </source>
</evidence>
<feature type="transmembrane region" description="Helical" evidence="9">
    <location>
        <begin position="61"/>
        <end position="79"/>
    </location>
</feature>
<comment type="similarity">
    <text evidence="8">Belongs to the binding-protein-dependent transport system permease family. LivHM subfamily.</text>
</comment>
<dbReference type="RefSeq" id="WP_013011149.1">
    <property type="nucleotide sequence ID" value="NC_013943.1"/>
</dbReference>
<keyword evidence="11" id="KW-1185">Reference proteome</keyword>
<evidence type="ECO:0000313" key="11">
    <source>
        <dbReference type="Proteomes" id="UP000002012"/>
    </source>
</evidence>
<evidence type="ECO:0000256" key="4">
    <source>
        <dbReference type="ARBA" id="ARBA00022692"/>
    </source>
</evidence>
<evidence type="ECO:0000256" key="2">
    <source>
        <dbReference type="ARBA" id="ARBA00022448"/>
    </source>
</evidence>
<feature type="transmembrane region" description="Helical" evidence="9">
    <location>
        <begin position="189"/>
        <end position="210"/>
    </location>
</feature>
<gene>
    <name evidence="10" type="ordered locus">Dacet_1875</name>
</gene>
<dbReference type="GO" id="GO:0006865">
    <property type="term" value="P:amino acid transport"/>
    <property type="evidence" value="ECO:0007669"/>
    <property type="project" value="UniProtKB-KW"/>
</dbReference>
<comment type="subcellular location">
    <subcellularLocation>
        <location evidence="1">Cell membrane</location>
        <topology evidence="1">Multi-pass membrane protein</topology>
    </subcellularLocation>
</comment>
<organism evidence="10 11">
    <name type="scientific">Denitrovibrio acetiphilus (strain DSM 12809 / NBRC 114555 / N2460)</name>
    <dbReference type="NCBI Taxonomy" id="522772"/>
    <lineage>
        <taxon>Bacteria</taxon>
        <taxon>Pseudomonadati</taxon>
        <taxon>Deferribacterota</taxon>
        <taxon>Deferribacteres</taxon>
        <taxon>Deferribacterales</taxon>
        <taxon>Geovibrionaceae</taxon>
        <taxon>Denitrovibrio</taxon>
    </lineage>
</organism>
<dbReference type="AlphaFoldDB" id="D4H0X6"/>
<dbReference type="STRING" id="522772.Dacet_1875"/>
<dbReference type="PANTHER" id="PTHR11795">
    <property type="entry name" value="BRANCHED-CHAIN AMINO ACID TRANSPORT SYSTEM PERMEASE PROTEIN LIVH"/>
    <property type="match status" value="1"/>
</dbReference>
<dbReference type="KEGG" id="dap:Dacet_1875"/>
<name>D4H0X6_DENA2</name>
<feature type="transmembrane region" description="Helical" evidence="9">
    <location>
        <begin position="38"/>
        <end position="55"/>
    </location>
</feature>
<keyword evidence="3" id="KW-1003">Cell membrane</keyword>
<proteinExistence type="inferred from homology"/>
<evidence type="ECO:0000256" key="9">
    <source>
        <dbReference type="SAM" id="Phobius"/>
    </source>
</evidence>
<feature type="transmembrane region" description="Helical" evidence="9">
    <location>
        <begin position="12"/>
        <end position="31"/>
    </location>
</feature>
<evidence type="ECO:0000256" key="8">
    <source>
        <dbReference type="ARBA" id="ARBA00037998"/>
    </source>
</evidence>
<feature type="transmembrane region" description="Helical" evidence="9">
    <location>
        <begin position="131"/>
        <end position="155"/>
    </location>
</feature>
<evidence type="ECO:0000256" key="1">
    <source>
        <dbReference type="ARBA" id="ARBA00004651"/>
    </source>
</evidence>
<dbReference type="PaxDb" id="522772-Dacet_1875"/>
<keyword evidence="6 9" id="KW-1133">Transmembrane helix</keyword>
<feature type="transmembrane region" description="Helical" evidence="9">
    <location>
        <begin position="222"/>
        <end position="245"/>
    </location>
</feature>
<dbReference type="InterPro" id="IPR001851">
    <property type="entry name" value="ABC_transp_permease"/>
</dbReference>
<dbReference type="HOGENOM" id="CLU_039929_1_1_0"/>
<reference evidence="10 11" key="1">
    <citation type="journal article" date="2010" name="Stand. Genomic Sci.">
        <title>Complete genome sequence of Denitrovibrio acetiphilus type strain (N2460).</title>
        <authorList>
            <person name="Kiss H."/>
            <person name="Lang E."/>
            <person name="Lapidus A."/>
            <person name="Copeland A."/>
            <person name="Nolan M."/>
            <person name="Glavina Del Rio T."/>
            <person name="Chen F."/>
            <person name="Lucas S."/>
            <person name="Tice H."/>
            <person name="Cheng J.F."/>
            <person name="Han C."/>
            <person name="Goodwin L."/>
            <person name="Pitluck S."/>
            <person name="Liolios K."/>
            <person name="Pati A."/>
            <person name="Ivanova N."/>
            <person name="Mavromatis K."/>
            <person name="Chen A."/>
            <person name="Palaniappan K."/>
            <person name="Land M."/>
            <person name="Hauser L."/>
            <person name="Chang Y.J."/>
            <person name="Jeffries C.D."/>
            <person name="Detter J.C."/>
            <person name="Brettin T."/>
            <person name="Spring S."/>
            <person name="Rohde M."/>
            <person name="Goker M."/>
            <person name="Woyke T."/>
            <person name="Bristow J."/>
            <person name="Eisen J.A."/>
            <person name="Markowitz V."/>
            <person name="Hugenholtz P."/>
            <person name="Kyrpides N.C."/>
            <person name="Klenk H.P."/>
        </authorList>
    </citation>
    <scope>NUCLEOTIDE SEQUENCE [LARGE SCALE GENOMIC DNA]</scope>
    <source>
        <strain evidence="11">DSM 12809 / NBRC 114555 / N2460</strain>
    </source>
</reference>
<dbReference type="EMBL" id="CP001968">
    <property type="protein sequence ID" value="ADD68639.1"/>
    <property type="molecule type" value="Genomic_DNA"/>
</dbReference>
<dbReference type="PANTHER" id="PTHR11795:SF450">
    <property type="entry name" value="ABC TRANSPORTER PERMEASE PROTEIN"/>
    <property type="match status" value="1"/>
</dbReference>
<dbReference type="InterPro" id="IPR052157">
    <property type="entry name" value="BCAA_transport_permease"/>
</dbReference>
<evidence type="ECO:0000313" key="10">
    <source>
        <dbReference type="EMBL" id="ADD68639.1"/>
    </source>
</evidence>
<sequence length="287" mass="30634" precursor="true">MQFLYSGLTSGSIYGLVALGFNIIYNTTGIINFAQGEFVMIGGMLIYTFFVMYGLPFPIAFFGAVACAFLIGIVFERFFIRLTKIKNELNLITVTIAASIILRDVAMHLWGRDSLPVKEFIPVFNIDMPGGVISSQSILVVAVSLMVALGLNIFLKKSRYGKAMRASFDDPVAAETCGIKVSNIRVMSFAVAALLGAVAGVIIAPIMFVTYDDGIMTGLKGFSAAILGGLGNFGAAIAGGLLLGIFESFSASIIPSGLKDAVAFLVILVILFVKPDGLFGRKKVHRV</sequence>
<dbReference type="Proteomes" id="UP000002012">
    <property type="component" value="Chromosome"/>
</dbReference>
<feature type="transmembrane region" description="Helical" evidence="9">
    <location>
        <begin position="257"/>
        <end position="273"/>
    </location>
</feature>
<dbReference type="eggNOG" id="COG0559">
    <property type="taxonomic scope" value="Bacteria"/>
</dbReference>
<dbReference type="InParanoid" id="D4H0X6"/>
<dbReference type="OrthoDB" id="9779023at2"/>
<keyword evidence="5" id="KW-0029">Amino-acid transport</keyword>
<feature type="transmembrane region" description="Helical" evidence="9">
    <location>
        <begin position="91"/>
        <end position="111"/>
    </location>
</feature>
<accession>D4H0X6</accession>